<dbReference type="PANTHER" id="PTHR46503:SF1">
    <property type="entry name" value="INTER-ALPHA-TRYPSIN INHIBITOR HEAVY CHAIN-LIKE PROTEIN"/>
    <property type="match status" value="1"/>
</dbReference>
<evidence type="ECO:0000313" key="3">
    <source>
        <dbReference type="EMBL" id="CAE0432807.1"/>
    </source>
</evidence>
<dbReference type="SMART" id="SM00327">
    <property type="entry name" value="VWA"/>
    <property type="match status" value="1"/>
</dbReference>
<dbReference type="AlphaFoldDB" id="A0A7S3LKG5"/>
<gene>
    <name evidence="3" type="ORF">ASTO00021_LOCUS3125</name>
</gene>
<dbReference type="Pfam" id="PF13768">
    <property type="entry name" value="VWA_3"/>
    <property type="match status" value="2"/>
</dbReference>
<dbReference type="PROSITE" id="PS50234">
    <property type="entry name" value="VWFA"/>
    <property type="match status" value="1"/>
</dbReference>
<accession>A0A7S3LKG5</accession>
<dbReference type="InterPro" id="IPR036465">
    <property type="entry name" value="vWFA_dom_sf"/>
</dbReference>
<dbReference type="PANTHER" id="PTHR46503">
    <property type="entry name" value="INTER-ALPHA-TRYPSIN INHIBITOR HEAVY CHAIN-LIKE PROTEIN"/>
    <property type="match status" value="1"/>
</dbReference>
<name>A0A7S3LKG5_9STRA</name>
<reference evidence="3" key="1">
    <citation type="submission" date="2021-01" db="EMBL/GenBank/DDBJ databases">
        <authorList>
            <person name="Corre E."/>
            <person name="Pelletier E."/>
            <person name="Niang G."/>
            <person name="Scheremetjew M."/>
            <person name="Finn R."/>
            <person name="Kale V."/>
            <person name="Holt S."/>
            <person name="Cochrane G."/>
            <person name="Meng A."/>
            <person name="Brown T."/>
            <person name="Cohen L."/>
        </authorList>
    </citation>
    <scope>NUCLEOTIDE SEQUENCE</scope>
    <source>
        <strain evidence="3">GSBS06</strain>
    </source>
</reference>
<protein>
    <recommendedName>
        <fullName evidence="2">VWFA domain-containing protein</fullName>
    </recommendedName>
</protein>
<feature type="region of interest" description="Disordered" evidence="1">
    <location>
        <begin position="364"/>
        <end position="392"/>
    </location>
</feature>
<evidence type="ECO:0000259" key="2">
    <source>
        <dbReference type="PROSITE" id="PS50234"/>
    </source>
</evidence>
<evidence type="ECO:0000256" key="1">
    <source>
        <dbReference type="SAM" id="MobiDB-lite"/>
    </source>
</evidence>
<feature type="domain" description="VWFA" evidence="2">
    <location>
        <begin position="258"/>
        <end position="538"/>
    </location>
</feature>
<dbReference type="SUPFAM" id="SSF53300">
    <property type="entry name" value="vWA-like"/>
    <property type="match status" value="1"/>
</dbReference>
<organism evidence="3">
    <name type="scientific">Aplanochytrium stocchinoi</name>
    <dbReference type="NCBI Taxonomy" id="215587"/>
    <lineage>
        <taxon>Eukaryota</taxon>
        <taxon>Sar</taxon>
        <taxon>Stramenopiles</taxon>
        <taxon>Bigyra</taxon>
        <taxon>Labyrinthulomycetes</taxon>
        <taxon>Thraustochytrida</taxon>
        <taxon>Thraustochytriidae</taxon>
        <taxon>Aplanochytrium</taxon>
    </lineage>
</organism>
<sequence>MGAYGNNDAISKQFETSSNSFVFELPTRHYATVTHCVCELEKNKVFECQIVEDTPGADSTYKSREGRGMAIAMQIYREHSGKDIGQYDPEMFAFPFHGANIGEKVKLIVSYSQNMSYENSAYHLRVPLTFEEALFSRTLERSVKLDVRISTGMTTSSGVKYGSLTHADSIEEVKVDDDAESEDGVFKIIQLKRNAERTWKNGDLSLFFVANSENDEIIPRAIFQQAPNRDNDPEKDQGILSIFIAPPREHITAPVSKDVVFILDRSGSMGFSDVMEAAKEALVQGLQDLNPGDRFAICAFDDKQIWFAGALPHPPKDVFDRFFAKLVNPNSVEQASSSSGDYGDHVILGAEGKATGITISNGDVQGTARVSTPEDKRLNQNGVPQPQQMQKHPNALLRASPGNIEKAVHWVKRLHAGGLTDILSPMEQAVYALHSHKQVEEIQKGISTSRISMMFVITDGAVENERDICRFAQRIADTTRIFSFGIGRDCNAYFLRKLASLGRGYTDIALIQREVKGQMSALFKCAKLPILTELAVSLQQEKGLSEIMWCPSRFPDLFYNAPVMVSMKYKGKLTNGTSLTVQGQLSSGNNEKCVYYLEQVDANETTRLPLRKVFAQQLVQEMIANSWLADLETDAGKKIRREAVDFAISEQITTPFTQKAVIETTKEEHEKRTAQEQMDDSSDWNRKNSRYQTFARKHGVVIIGAVGAAVAFGSVAATIAGGGAFGDAAVFGAEGGGDCCNGDCCGDGCMDDCLGCCEGCEC</sequence>
<dbReference type="InterPro" id="IPR002035">
    <property type="entry name" value="VWF_A"/>
</dbReference>
<feature type="compositionally biased region" description="Polar residues" evidence="1">
    <location>
        <begin position="379"/>
        <end position="391"/>
    </location>
</feature>
<proteinExistence type="predicted"/>
<dbReference type="Gene3D" id="3.40.50.410">
    <property type="entry name" value="von Willebrand factor, type A domain"/>
    <property type="match status" value="2"/>
</dbReference>
<dbReference type="EMBL" id="HBIN01004429">
    <property type="protein sequence ID" value="CAE0432807.1"/>
    <property type="molecule type" value="Transcribed_RNA"/>
</dbReference>